<feature type="region of interest" description="Disordered" evidence="1">
    <location>
        <begin position="69"/>
        <end position="123"/>
    </location>
</feature>
<feature type="compositionally biased region" description="Low complexity" evidence="1">
    <location>
        <begin position="72"/>
        <end position="88"/>
    </location>
</feature>
<dbReference type="EMBL" id="DF847819">
    <property type="protein sequence ID" value="GAT52640.1"/>
    <property type="molecule type" value="Genomic_DNA"/>
</dbReference>
<evidence type="ECO:0000313" key="3">
    <source>
        <dbReference type="Proteomes" id="UP000815677"/>
    </source>
</evidence>
<keyword evidence="3" id="KW-1185">Reference proteome</keyword>
<evidence type="ECO:0000256" key="1">
    <source>
        <dbReference type="SAM" id="MobiDB-lite"/>
    </source>
</evidence>
<accession>A0ABQ0LNG1</accession>
<sequence length="123" mass="12944">MSGQGDCCDLFCSCCFCCSMCGCGGSGTNTRPSCIMALIDLFPDSWCVRLKLADSDPAGYNAERDREAELWQGDQAGAGAQQPAATPQMRSSMEKKTSGEGAAATGSPPVRNIRDKAMIMGDD</sequence>
<dbReference type="Proteomes" id="UP000815677">
    <property type="component" value="Unassembled WGS sequence"/>
</dbReference>
<organism evidence="2 3">
    <name type="scientific">Mycena chlorophos</name>
    <name type="common">Agaric fungus</name>
    <name type="synonym">Agaricus chlorophos</name>
    <dbReference type="NCBI Taxonomy" id="658473"/>
    <lineage>
        <taxon>Eukaryota</taxon>
        <taxon>Fungi</taxon>
        <taxon>Dikarya</taxon>
        <taxon>Basidiomycota</taxon>
        <taxon>Agaricomycotina</taxon>
        <taxon>Agaricomycetes</taxon>
        <taxon>Agaricomycetidae</taxon>
        <taxon>Agaricales</taxon>
        <taxon>Marasmiineae</taxon>
        <taxon>Mycenaceae</taxon>
        <taxon>Mycena</taxon>
    </lineage>
</organism>
<proteinExistence type="predicted"/>
<reference evidence="2" key="1">
    <citation type="submission" date="2014-09" db="EMBL/GenBank/DDBJ databases">
        <title>Genome sequence of the luminous mushroom Mycena chlorophos for searching fungal bioluminescence genes.</title>
        <authorList>
            <person name="Tanaka Y."/>
            <person name="Kasuga D."/>
            <person name="Oba Y."/>
            <person name="Hase S."/>
            <person name="Sato K."/>
            <person name="Oba Y."/>
            <person name="Sakakibara Y."/>
        </authorList>
    </citation>
    <scope>NUCLEOTIDE SEQUENCE</scope>
</reference>
<gene>
    <name evidence="2" type="ORF">MCHLO_09675</name>
</gene>
<name>A0ABQ0LNG1_MYCCL</name>
<evidence type="ECO:0000313" key="2">
    <source>
        <dbReference type="EMBL" id="GAT52640.1"/>
    </source>
</evidence>
<protein>
    <recommendedName>
        <fullName evidence="4">PLAC8-domain-containing protein</fullName>
    </recommendedName>
</protein>
<evidence type="ECO:0008006" key="4">
    <source>
        <dbReference type="Google" id="ProtNLM"/>
    </source>
</evidence>